<organism evidence="1">
    <name type="scientific">viral metagenome</name>
    <dbReference type="NCBI Taxonomy" id="1070528"/>
    <lineage>
        <taxon>unclassified sequences</taxon>
        <taxon>metagenomes</taxon>
        <taxon>organismal metagenomes</taxon>
    </lineage>
</organism>
<dbReference type="EMBL" id="MT142484">
    <property type="protein sequence ID" value="QJA82308.1"/>
    <property type="molecule type" value="Genomic_DNA"/>
</dbReference>
<dbReference type="EMBL" id="MT141405">
    <property type="protein sequence ID" value="QJA60333.1"/>
    <property type="molecule type" value="Genomic_DNA"/>
</dbReference>
<evidence type="ECO:0000313" key="4">
    <source>
        <dbReference type="EMBL" id="QJI04214.1"/>
    </source>
</evidence>
<reference evidence="1" key="1">
    <citation type="submission" date="2020-03" db="EMBL/GenBank/DDBJ databases">
        <title>The deep terrestrial virosphere.</title>
        <authorList>
            <person name="Holmfeldt K."/>
            <person name="Nilsson E."/>
            <person name="Simone D."/>
            <person name="Lopez-Fernandez M."/>
            <person name="Wu X."/>
            <person name="de Brujin I."/>
            <person name="Lundin D."/>
            <person name="Andersson A."/>
            <person name="Bertilsson S."/>
            <person name="Dopson M."/>
        </authorList>
    </citation>
    <scope>NUCLEOTIDE SEQUENCE</scope>
    <source>
        <strain evidence="3">MM415A00428</strain>
        <strain evidence="2">MM415B01127</strain>
        <strain evidence="1">TM448A03580</strain>
        <strain evidence="4">TM448B06771</strain>
    </source>
</reference>
<accession>A0A6H2A1T4</accession>
<evidence type="ECO:0000313" key="2">
    <source>
        <dbReference type="EMBL" id="QJA60333.1"/>
    </source>
</evidence>
<name>A0A6H2A1T4_9ZZZZ</name>
<sequence>MTFEKELETKRRWFREGKYTCPTPPVSHTYWTEISWIKWIDTEGKWIDKLKDQK</sequence>
<protein>
    <submittedName>
        <fullName evidence="1">Uncharacterized protein</fullName>
    </submittedName>
</protein>
<dbReference type="AlphaFoldDB" id="A0A6H2A1T4"/>
<dbReference type="EMBL" id="MT144424">
    <property type="protein sequence ID" value="QJA53475.1"/>
    <property type="molecule type" value="Genomic_DNA"/>
</dbReference>
<gene>
    <name evidence="3" type="ORF">MM415A00428_0026</name>
    <name evidence="2" type="ORF">MM415B01127_0010</name>
    <name evidence="1" type="ORF">TM448A03580_0011</name>
    <name evidence="4" type="ORF">TM448B06771_0003</name>
</gene>
<evidence type="ECO:0000313" key="3">
    <source>
        <dbReference type="EMBL" id="QJA82308.1"/>
    </source>
</evidence>
<dbReference type="EMBL" id="MT145159">
    <property type="protein sequence ID" value="QJI04214.1"/>
    <property type="molecule type" value="Genomic_DNA"/>
</dbReference>
<evidence type="ECO:0000313" key="1">
    <source>
        <dbReference type="EMBL" id="QJA53475.1"/>
    </source>
</evidence>
<proteinExistence type="predicted"/>